<organism evidence="1 2">
    <name type="scientific">Eragrostis curvula</name>
    <name type="common">weeping love grass</name>
    <dbReference type="NCBI Taxonomy" id="38414"/>
    <lineage>
        <taxon>Eukaryota</taxon>
        <taxon>Viridiplantae</taxon>
        <taxon>Streptophyta</taxon>
        <taxon>Embryophyta</taxon>
        <taxon>Tracheophyta</taxon>
        <taxon>Spermatophyta</taxon>
        <taxon>Magnoliopsida</taxon>
        <taxon>Liliopsida</taxon>
        <taxon>Poales</taxon>
        <taxon>Poaceae</taxon>
        <taxon>PACMAD clade</taxon>
        <taxon>Chloridoideae</taxon>
        <taxon>Eragrostideae</taxon>
        <taxon>Eragrostidinae</taxon>
        <taxon>Eragrostis</taxon>
    </lineage>
</organism>
<gene>
    <name evidence="1" type="ORF">EJB05_44008</name>
</gene>
<sequence length="122" mass="13093">SEGSPVDSSANGLCDNVKINVDAAVSKNMRTSTAAAIARDENGVFLGVSALIIDVCSDPETLEACQCREGIIQEIESRTSAFEVCEIVHEGRASYVDAHTIARNSVYFGVGRQVWFLNPQKA</sequence>
<evidence type="ECO:0000313" key="2">
    <source>
        <dbReference type="Proteomes" id="UP000324897"/>
    </source>
</evidence>
<dbReference type="Gramene" id="TVU10474">
    <property type="protein sequence ID" value="TVU10474"/>
    <property type="gene ID" value="EJB05_44008"/>
</dbReference>
<feature type="non-terminal residue" evidence="1">
    <location>
        <position position="1"/>
    </location>
</feature>
<keyword evidence="2" id="KW-1185">Reference proteome</keyword>
<proteinExistence type="predicted"/>
<dbReference type="EMBL" id="RWGY01000039">
    <property type="protein sequence ID" value="TVU10474.1"/>
    <property type="molecule type" value="Genomic_DNA"/>
</dbReference>
<evidence type="ECO:0008006" key="3">
    <source>
        <dbReference type="Google" id="ProtNLM"/>
    </source>
</evidence>
<dbReference type="Proteomes" id="UP000324897">
    <property type="component" value="Chromosome 3"/>
</dbReference>
<dbReference type="OrthoDB" id="10563505at2759"/>
<accession>A0A5J9TGS3</accession>
<comment type="caution">
    <text evidence="1">The sequence shown here is derived from an EMBL/GenBank/DDBJ whole genome shotgun (WGS) entry which is preliminary data.</text>
</comment>
<name>A0A5J9TGS3_9POAL</name>
<protein>
    <recommendedName>
        <fullName evidence="3">RNase H type-1 domain-containing protein</fullName>
    </recommendedName>
</protein>
<dbReference type="AlphaFoldDB" id="A0A5J9TGS3"/>
<evidence type="ECO:0000313" key="1">
    <source>
        <dbReference type="EMBL" id="TVU10474.1"/>
    </source>
</evidence>
<reference evidence="1 2" key="1">
    <citation type="journal article" date="2019" name="Sci. Rep.">
        <title>A high-quality genome of Eragrostis curvula grass provides insights into Poaceae evolution and supports new strategies to enhance forage quality.</title>
        <authorList>
            <person name="Carballo J."/>
            <person name="Santos B.A.C.M."/>
            <person name="Zappacosta D."/>
            <person name="Garbus I."/>
            <person name="Selva J.P."/>
            <person name="Gallo C.A."/>
            <person name="Diaz A."/>
            <person name="Albertini E."/>
            <person name="Caccamo M."/>
            <person name="Echenique V."/>
        </authorList>
    </citation>
    <scope>NUCLEOTIDE SEQUENCE [LARGE SCALE GENOMIC DNA]</scope>
    <source>
        <strain evidence="2">cv. Victoria</strain>
        <tissue evidence="1">Leaf</tissue>
    </source>
</reference>